<protein>
    <submittedName>
        <fullName evidence="2">Uncharacterized protein</fullName>
    </submittedName>
</protein>
<name>A0A2H6K925_9APIC</name>
<proteinExistence type="predicted"/>
<dbReference type="Proteomes" id="UP000236319">
    <property type="component" value="Unassembled WGS sequence"/>
</dbReference>
<evidence type="ECO:0000256" key="1">
    <source>
        <dbReference type="SAM" id="MobiDB-lite"/>
    </source>
</evidence>
<reference evidence="2 3" key="1">
    <citation type="journal article" date="2017" name="BMC Genomics">
        <title>Whole-genome assembly of Babesia ovata and comparative genomics between closely related pathogens.</title>
        <authorList>
            <person name="Yamagishi J."/>
            <person name="Asada M."/>
            <person name="Hakimi H."/>
            <person name="Tanaka T.Q."/>
            <person name="Sugimoto C."/>
            <person name="Kawazu S."/>
        </authorList>
    </citation>
    <scope>NUCLEOTIDE SEQUENCE [LARGE SCALE GENOMIC DNA]</scope>
    <source>
        <strain evidence="2 3">Miyake</strain>
    </source>
</reference>
<dbReference type="EMBL" id="BDSA01000001">
    <property type="protein sequence ID" value="GBE59512.1"/>
    <property type="molecule type" value="Genomic_DNA"/>
</dbReference>
<dbReference type="RefSeq" id="XP_028865755.1">
    <property type="nucleotide sequence ID" value="XM_029009922.1"/>
</dbReference>
<dbReference type="VEuPathDB" id="PiroplasmaDB:BOVATA_010050"/>
<dbReference type="GeneID" id="39873282"/>
<keyword evidence="3" id="KW-1185">Reference proteome</keyword>
<feature type="region of interest" description="Disordered" evidence="1">
    <location>
        <begin position="56"/>
        <end position="124"/>
    </location>
</feature>
<dbReference type="OrthoDB" id="366183at2759"/>
<organism evidence="2 3">
    <name type="scientific">Babesia ovata</name>
    <dbReference type="NCBI Taxonomy" id="189622"/>
    <lineage>
        <taxon>Eukaryota</taxon>
        <taxon>Sar</taxon>
        <taxon>Alveolata</taxon>
        <taxon>Apicomplexa</taxon>
        <taxon>Aconoidasida</taxon>
        <taxon>Piroplasmida</taxon>
        <taxon>Babesiidae</taxon>
        <taxon>Babesia</taxon>
    </lineage>
</organism>
<gene>
    <name evidence="2" type="ORF">BOVATA_010050</name>
</gene>
<evidence type="ECO:0000313" key="2">
    <source>
        <dbReference type="EMBL" id="GBE59512.1"/>
    </source>
</evidence>
<feature type="compositionally biased region" description="Polar residues" evidence="1">
    <location>
        <begin position="81"/>
        <end position="97"/>
    </location>
</feature>
<evidence type="ECO:0000313" key="3">
    <source>
        <dbReference type="Proteomes" id="UP000236319"/>
    </source>
</evidence>
<accession>A0A2H6K925</accession>
<comment type="caution">
    <text evidence="2">The sequence shown here is derived from an EMBL/GenBank/DDBJ whole genome shotgun (WGS) entry which is preliminary data.</text>
</comment>
<feature type="compositionally biased region" description="Polar residues" evidence="1">
    <location>
        <begin position="63"/>
        <end position="73"/>
    </location>
</feature>
<sequence>MTPQQQLLYQQKLKEMQLAQMQPPRKQGFLDIIKEGAMHGIGWAFGQRLVDSILGPRTMNIGGFNNTDNSNSDGHVGSGNEGNAPTSGSSGFMNDSNDNSHFDEEGGDNSGWSWGNDWFNDDDE</sequence>
<dbReference type="AlphaFoldDB" id="A0A2H6K925"/>